<proteinExistence type="predicted"/>
<feature type="transmembrane region" description="Helical" evidence="1">
    <location>
        <begin position="42"/>
        <end position="71"/>
    </location>
</feature>
<dbReference type="OMA" id="WCASATR"/>
<sequence>MGVTAFSTAFFPRVPPETVIDTATLFLNQSGRVDVVAALKPYFPLMIAAGVLLVLPFILGLCFNIALVCIAPCRCSQCCRRCCHRKLEMEQTSSKYRCCCFYAGLAANVLGLCGCIGMFVAVYQPFIGVDNMFRVVAQTTDRIYELASDTISTSDNLINALISGADTSSISPISNILNRTADEARGYIDTVSKSCTLRVVSDVLSQNSSLAEGVSTILLPPASLPSLSAITNFSDNAQKNLDLLLNTKTQESVKKSLESKNSYGNFSIRSTPPPSPPDDTAISEASYKNINKKSLVGGAVFAANSITNGIAKSLDKQQQPPAQGNWQAIIENVCKAAFKDSAGDGYCTAKSSVTAATGPTIDRTKLKVPADNSPETVIRFVIDSLRPKASGKQQSKDDMQLLVDLLEVLSTETSTVGDIIRIACGKPALKAKLSLCASATRAAGGPTDAELTRSISDQLNLPKLAADALTQVSSFSKYINYVLQLHSYKEQMTARALFDAFMNGGDCPGYIADLPVDGNALDPLKNCRFAGLDPATIPSVGHNYVLISMAPFLLTFALLLIPIGTFICGIVGAARFKTRCAGCSLCCNGCIVCWVSLFLMIFGIAAVGLQKLALEYYSGLLNNPDKLLRDNYDTVFRLLKDNGVIRDPAPVQLDLGSFVLQHTGYPDLVYTAPSSAVLDYTTYDALRKSFADVIATAAVGNLPSTFGIPAEPDDSMASLSLSTQVDTTRMSIKDLFYYNKKRGGIFDILGLPDLLGGLQGLLPAVLPEAINPRSSLSKYLETFVVPYVDSFLDGIKDAFLSGELSNAVLFGDFSAGYKLYNETYSSAEKRTALYGGVDASALAAMNVTAQVEAYIRGMSSGTNYSALSLDASARAVRSQRGIVAECLSMIHFLDTLVAMTKCPSTSVAFFADKLVGEGACSEGSIKSTMQQIRAELTKLKNSCPGVSTSLSSIIHGSPYPDLVGNLCTKLSPNNAVEQTSICVSNIYTAVRDLMYALQEKGFQTIGWNAASNPNGDSSDTLDMVLDTTRVYERFVDVFKDWGSFSTDEVDFIDAYTELLNVVVSPLSILLDIIEANMVSKSLSGGLYPRFSQHVYDTILMELEGTLSRHLIEPLNVQFNRLLDILAGTRGLVTPYVLEVVPESVRSLTLGTGLLETFGAIFFCQYLIWAGLFFGGICQNITFRYLYSMEFMRSKDYKEAMIENSMSVVSLTDSELFPMMSDYAATEMSVSRVYDPVDSTTNIFTKSGQLSNSGDHWDFRK</sequence>
<keyword evidence="1" id="KW-0472">Membrane</keyword>
<keyword evidence="1" id="KW-0812">Transmembrane</keyword>
<feature type="transmembrane region" description="Helical" evidence="1">
    <location>
        <begin position="1165"/>
        <end position="1186"/>
    </location>
</feature>
<accession>E1F622</accession>
<dbReference type="AlphaFoldDB" id="E1F622"/>
<name>E1F622_GIAIA</name>
<comment type="caution">
    <text evidence="2">The sequence shown here is derived from an EMBL/GenBank/DDBJ whole genome shotgun (WGS) entry which is preliminary data.</text>
</comment>
<organism evidence="2 3">
    <name type="scientific">Giardia intestinalis (strain P15)</name>
    <name type="common">Giardia lamblia</name>
    <dbReference type="NCBI Taxonomy" id="658858"/>
    <lineage>
        <taxon>Eukaryota</taxon>
        <taxon>Metamonada</taxon>
        <taxon>Diplomonadida</taxon>
        <taxon>Hexamitidae</taxon>
        <taxon>Giardiinae</taxon>
        <taxon>Giardia</taxon>
    </lineage>
</organism>
<dbReference type="EMBL" id="ACVC01000194">
    <property type="protein sequence ID" value="EFO62085.1"/>
    <property type="molecule type" value="Genomic_DNA"/>
</dbReference>
<dbReference type="Proteomes" id="UP000008974">
    <property type="component" value="Unassembled WGS sequence"/>
</dbReference>
<feature type="transmembrane region" description="Helical" evidence="1">
    <location>
        <begin position="585"/>
        <end position="609"/>
    </location>
</feature>
<reference evidence="2 3" key="1">
    <citation type="journal article" date="2010" name="BMC Genomics">
        <title>Genome analysis and comparative genomics of a Giardia intestinalis assemblage E isolate.</title>
        <authorList>
            <person name="Jerlstrom-Hultqvist J."/>
            <person name="Franzen O."/>
            <person name="Ankarklev J."/>
            <person name="Xu F."/>
            <person name="Nohynkova E."/>
            <person name="Andersson J.O."/>
            <person name="Svard S.G."/>
            <person name="Andersson B."/>
        </authorList>
    </citation>
    <scope>NUCLEOTIDE SEQUENCE [LARGE SCALE GENOMIC DNA]</scope>
    <source>
        <strain evidence="2 3">P15</strain>
    </source>
</reference>
<evidence type="ECO:0000313" key="2">
    <source>
        <dbReference type="EMBL" id="EFO62085.1"/>
    </source>
</evidence>
<protein>
    <submittedName>
        <fullName evidence="2">Uncharacterized protein</fullName>
    </submittedName>
</protein>
<dbReference type="OrthoDB" id="10256982at2759"/>
<feature type="transmembrane region" description="Helical" evidence="1">
    <location>
        <begin position="99"/>
        <end position="123"/>
    </location>
</feature>
<evidence type="ECO:0000256" key="1">
    <source>
        <dbReference type="SAM" id="Phobius"/>
    </source>
</evidence>
<feature type="transmembrane region" description="Helical" evidence="1">
    <location>
        <begin position="544"/>
        <end position="573"/>
    </location>
</feature>
<evidence type="ECO:0000313" key="3">
    <source>
        <dbReference type="Proteomes" id="UP000008974"/>
    </source>
</evidence>
<gene>
    <name evidence="2" type="ORF">GLP15_1921</name>
</gene>
<keyword evidence="1" id="KW-1133">Transmembrane helix</keyword>
<dbReference type="VEuPathDB" id="GiardiaDB:GLP15_1921"/>